<accession>A0A328VB17</accession>
<evidence type="ECO:0000313" key="2">
    <source>
        <dbReference type="EMBL" id="RAQ94807.1"/>
    </source>
</evidence>
<dbReference type="EMBL" id="MCIF01000002">
    <property type="protein sequence ID" value="RAQ94807.1"/>
    <property type="molecule type" value="Genomic_DNA"/>
</dbReference>
<comment type="caution">
    <text evidence="2">The sequence shown here is derived from an EMBL/GenBank/DDBJ whole genome shotgun (WGS) entry which is preliminary data.</text>
</comment>
<feature type="region of interest" description="Disordered" evidence="1">
    <location>
        <begin position="1"/>
        <end position="41"/>
    </location>
</feature>
<evidence type="ECO:0000256" key="1">
    <source>
        <dbReference type="SAM" id="MobiDB-lite"/>
    </source>
</evidence>
<keyword evidence="3" id="KW-1185">Reference proteome</keyword>
<proteinExistence type="predicted"/>
<gene>
    <name evidence="2" type="ORF">A4R35_04615</name>
</gene>
<sequence>MGAPPHLLRPPDRLGVQAMSRRRRRQPARRRHRSTSAQVTDLPPVLIPGPLEWVLAGRTIEDLQLLTITLLSPRAQQLWQRWQEDRDPGFPKSVSSRLSKSDRLLLTLLVELQQGMELLQTRCQETISRDPEQPIYFYTSEIPRLRRLLSLSNRLLSQVRQHSPELATLQLLLGQRLIRYLARTLRDHPRREHLN</sequence>
<evidence type="ECO:0000313" key="3">
    <source>
        <dbReference type="Proteomes" id="UP000248706"/>
    </source>
</evidence>
<feature type="compositionally biased region" description="Basic residues" evidence="1">
    <location>
        <begin position="20"/>
        <end position="34"/>
    </location>
</feature>
<name>A0A328VB17_9CHLR</name>
<dbReference type="AlphaFoldDB" id="A0A328VB17"/>
<dbReference type="Proteomes" id="UP000248706">
    <property type="component" value="Unassembled WGS sequence"/>
</dbReference>
<organism evidence="2 3">
    <name type="scientific">Thermogemmatispora tikiterensis</name>
    <dbReference type="NCBI Taxonomy" id="1825093"/>
    <lineage>
        <taxon>Bacteria</taxon>
        <taxon>Bacillati</taxon>
        <taxon>Chloroflexota</taxon>
        <taxon>Ktedonobacteria</taxon>
        <taxon>Thermogemmatisporales</taxon>
        <taxon>Thermogemmatisporaceae</taxon>
        <taxon>Thermogemmatispora</taxon>
    </lineage>
</organism>
<reference evidence="2 3" key="1">
    <citation type="submission" date="2016-08" db="EMBL/GenBank/DDBJ databases">
        <title>Analysis of Carbohydrate Active Enzymes in Thermogemmatispora T81 Reveals Carbohydrate Degradation Ability.</title>
        <authorList>
            <person name="Tomazini A."/>
            <person name="Lal S."/>
            <person name="Stott M."/>
            <person name="Henrissat B."/>
            <person name="Polikarpov I."/>
            <person name="Sparling R."/>
            <person name="Levin D.B."/>
        </authorList>
    </citation>
    <scope>NUCLEOTIDE SEQUENCE [LARGE SCALE GENOMIC DNA]</scope>
    <source>
        <strain evidence="2 3">T81</strain>
    </source>
</reference>
<protein>
    <submittedName>
        <fullName evidence="2">Uncharacterized protein</fullName>
    </submittedName>
</protein>